<dbReference type="InterPro" id="IPR025110">
    <property type="entry name" value="AMP-bd_C"/>
</dbReference>
<dbReference type="GO" id="GO:0006631">
    <property type="term" value="P:fatty acid metabolic process"/>
    <property type="evidence" value="ECO:0007669"/>
    <property type="project" value="TreeGrafter"/>
</dbReference>
<dbReference type="Pfam" id="PF00501">
    <property type="entry name" value="AMP-binding"/>
    <property type="match status" value="1"/>
</dbReference>
<name>A0AAN9GI32_9CAEN</name>
<dbReference type="AlphaFoldDB" id="A0AAN9GI32"/>
<proteinExistence type="inferred from homology"/>
<evidence type="ECO:0000256" key="1">
    <source>
        <dbReference type="ARBA" id="ARBA00006432"/>
    </source>
</evidence>
<evidence type="ECO:0000256" key="2">
    <source>
        <dbReference type="ARBA" id="ARBA00022598"/>
    </source>
</evidence>
<keyword evidence="11" id="KW-1185">Reference proteome</keyword>
<dbReference type="PROSITE" id="PS00455">
    <property type="entry name" value="AMP_BINDING"/>
    <property type="match status" value="1"/>
</dbReference>
<protein>
    <recommendedName>
        <fullName evidence="5">Medium-chain acyl-CoA ligase ACSF2, mitochondrial</fullName>
        <ecNumber evidence="4">6.2.1.2</ecNumber>
    </recommendedName>
</protein>
<feature type="domain" description="AMP-dependent synthetase/ligase" evidence="8">
    <location>
        <begin position="12"/>
        <end position="401"/>
    </location>
</feature>
<keyword evidence="2" id="KW-0436">Ligase</keyword>
<dbReference type="Gene3D" id="3.40.50.12780">
    <property type="entry name" value="N-terminal domain of ligase-like"/>
    <property type="match status" value="1"/>
</dbReference>
<evidence type="ECO:0000259" key="9">
    <source>
        <dbReference type="Pfam" id="PF13193"/>
    </source>
</evidence>
<evidence type="ECO:0000256" key="4">
    <source>
        <dbReference type="ARBA" id="ARBA00039009"/>
    </source>
</evidence>
<evidence type="ECO:0000256" key="6">
    <source>
        <dbReference type="ARBA" id="ARBA00047319"/>
    </source>
</evidence>
<dbReference type="EC" id="6.2.1.2" evidence="4"/>
<comment type="similarity">
    <text evidence="1">Belongs to the ATP-dependent AMP-binding enzyme family.</text>
</comment>
<evidence type="ECO:0000256" key="7">
    <source>
        <dbReference type="ARBA" id="ARBA00048277"/>
    </source>
</evidence>
<comment type="function">
    <text evidence="3">Acyl-CoA synthases catalyze the initial reaction in fatty acid metabolism, by forming a thioester with CoA. Has some preference toward medium-chain substrates. Plays a role in adipocyte differentiation.</text>
</comment>
<evidence type="ECO:0000256" key="5">
    <source>
        <dbReference type="ARBA" id="ARBA00039638"/>
    </source>
</evidence>
<dbReference type="InterPro" id="IPR045851">
    <property type="entry name" value="AMP-bd_C_sf"/>
</dbReference>
<comment type="catalytic activity">
    <reaction evidence="6">
        <text>octanoate + ATP + CoA = octanoyl-CoA + AMP + diphosphate</text>
        <dbReference type="Rhea" id="RHEA:33631"/>
        <dbReference type="ChEBI" id="CHEBI:25646"/>
        <dbReference type="ChEBI" id="CHEBI:30616"/>
        <dbReference type="ChEBI" id="CHEBI:33019"/>
        <dbReference type="ChEBI" id="CHEBI:57287"/>
        <dbReference type="ChEBI" id="CHEBI:57386"/>
        <dbReference type="ChEBI" id="CHEBI:456215"/>
    </reaction>
</comment>
<evidence type="ECO:0000313" key="11">
    <source>
        <dbReference type="Proteomes" id="UP001374579"/>
    </source>
</evidence>
<comment type="caution">
    <text evidence="10">The sequence shown here is derived from an EMBL/GenBank/DDBJ whole genome shotgun (WGS) entry which is preliminary data.</text>
</comment>
<gene>
    <name evidence="10" type="ORF">V1264_016518</name>
</gene>
<evidence type="ECO:0000259" key="8">
    <source>
        <dbReference type="Pfam" id="PF00501"/>
    </source>
</evidence>
<evidence type="ECO:0000313" key="10">
    <source>
        <dbReference type="EMBL" id="KAK7108856.1"/>
    </source>
</evidence>
<feature type="domain" description="AMP-binding enzyme C-terminal" evidence="9">
    <location>
        <begin position="455"/>
        <end position="534"/>
    </location>
</feature>
<dbReference type="Gene3D" id="3.30.300.30">
    <property type="match status" value="1"/>
</dbReference>
<dbReference type="EMBL" id="JBAMIC010000004">
    <property type="protein sequence ID" value="KAK7108856.1"/>
    <property type="molecule type" value="Genomic_DNA"/>
</dbReference>
<dbReference type="SUPFAM" id="SSF56801">
    <property type="entry name" value="Acetyl-CoA synthetase-like"/>
    <property type="match status" value="1"/>
</dbReference>
<dbReference type="Pfam" id="PF13193">
    <property type="entry name" value="AMP-binding_C"/>
    <property type="match status" value="1"/>
</dbReference>
<dbReference type="InterPro" id="IPR020845">
    <property type="entry name" value="AMP-binding_CS"/>
</dbReference>
<evidence type="ECO:0000256" key="3">
    <source>
        <dbReference type="ARBA" id="ARBA00037247"/>
    </source>
</evidence>
<organism evidence="10 11">
    <name type="scientific">Littorina saxatilis</name>
    <dbReference type="NCBI Taxonomy" id="31220"/>
    <lineage>
        <taxon>Eukaryota</taxon>
        <taxon>Metazoa</taxon>
        <taxon>Spiralia</taxon>
        <taxon>Lophotrochozoa</taxon>
        <taxon>Mollusca</taxon>
        <taxon>Gastropoda</taxon>
        <taxon>Caenogastropoda</taxon>
        <taxon>Littorinimorpha</taxon>
        <taxon>Littorinoidea</taxon>
        <taxon>Littorinidae</taxon>
        <taxon>Littorina</taxon>
    </lineage>
</organism>
<dbReference type="PANTHER" id="PTHR43201">
    <property type="entry name" value="ACYL-COA SYNTHETASE"/>
    <property type="match status" value="1"/>
</dbReference>
<sequence length="552" mass="61804">MDPISRTVPAMLRHWATVNPHTPAFIYVDAVGGRHVLTCSDVFRFSSRYAAILRRNGVKSGTTVCNTLPNSPERLLTDLGIILAGGVAMNGQLFLADGEDFVGNLKDSEAFAVILDPKDLKGAAKVLEKRAHSTQECEQLKYPEMPALKRVFEVHFEKGGLEKKPLLQLLEKEQESFVADVTPRDTALIFTTSGSTGFSKLVPWSHENVLALGDDLYESLDHRPGEVIYNDWFQGWAIGFPNMFLSHGVTRVLLDISSISDWTLEIYIAFVWDVIRRERCSLACLSATELIKITNLWHREQQTGKILWQLRVIVSAGQPYCKTHMLGVGKITKSVLVVYGSTETGNLSTKLVTSSEDYEDCNNGTPLSGVKLRVVNAELQDQPVGNLGEILVRTSHLFDRYVNNEEATQRAFTEDGWYKTGDMGYFNDKGEIYTVCRSTYSIMRGSYLLYPGWLERRIRQCPGVEQILIVPVPDPIVFQELCACVVTRPGAQLTSEGLREFCKTLFLTSEEEEMTAVPKYYLFFDALPTTNTGKTSRRATEAVARQRLGLEG</sequence>
<comment type="catalytic activity">
    <reaction evidence="7">
        <text>a medium-chain fatty acid + ATP + CoA = a medium-chain fatty acyl-CoA + AMP + diphosphate</text>
        <dbReference type="Rhea" id="RHEA:48340"/>
        <dbReference type="ChEBI" id="CHEBI:30616"/>
        <dbReference type="ChEBI" id="CHEBI:33019"/>
        <dbReference type="ChEBI" id="CHEBI:57287"/>
        <dbReference type="ChEBI" id="CHEBI:59558"/>
        <dbReference type="ChEBI" id="CHEBI:90546"/>
        <dbReference type="ChEBI" id="CHEBI:456215"/>
        <dbReference type="EC" id="6.2.1.2"/>
    </reaction>
</comment>
<dbReference type="Proteomes" id="UP001374579">
    <property type="component" value="Unassembled WGS sequence"/>
</dbReference>
<dbReference type="InterPro" id="IPR042099">
    <property type="entry name" value="ANL_N_sf"/>
</dbReference>
<dbReference type="PANTHER" id="PTHR43201:SF5">
    <property type="entry name" value="MEDIUM-CHAIN ACYL-COA LIGASE ACSF2, MITOCHONDRIAL"/>
    <property type="match status" value="1"/>
</dbReference>
<dbReference type="InterPro" id="IPR000873">
    <property type="entry name" value="AMP-dep_synth/lig_dom"/>
</dbReference>
<accession>A0AAN9GI32</accession>
<reference evidence="10 11" key="1">
    <citation type="submission" date="2024-02" db="EMBL/GenBank/DDBJ databases">
        <title>Chromosome-scale genome assembly of the rough periwinkle Littorina saxatilis.</title>
        <authorList>
            <person name="De Jode A."/>
            <person name="Faria R."/>
            <person name="Formenti G."/>
            <person name="Sims Y."/>
            <person name="Smith T.P."/>
            <person name="Tracey A."/>
            <person name="Wood J.M.D."/>
            <person name="Zagrodzka Z.B."/>
            <person name="Johannesson K."/>
            <person name="Butlin R.K."/>
            <person name="Leder E.H."/>
        </authorList>
    </citation>
    <scope>NUCLEOTIDE SEQUENCE [LARGE SCALE GENOMIC DNA]</scope>
    <source>
        <strain evidence="10">Snail1</strain>
        <tissue evidence="10">Muscle</tissue>
    </source>
</reference>
<dbReference type="GO" id="GO:0031956">
    <property type="term" value="F:medium-chain fatty acid-CoA ligase activity"/>
    <property type="evidence" value="ECO:0007669"/>
    <property type="project" value="UniProtKB-EC"/>
</dbReference>
<dbReference type="CDD" id="cd04433">
    <property type="entry name" value="AFD_class_I"/>
    <property type="match status" value="1"/>
</dbReference>